<protein>
    <recommendedName>
        <fullName evidence="3">Chemokine interleukin-8-like domain-containing protein</fullName>
    </recommendedName>
</protein>
<feature type="signal peptide" evidence="2">
    <location>
        <begin position="1"/>
        <end position="21"/>
    </location>
</feature>
<gene>
    <name evidence="4" type="ORF">COCON_G00090100</name>
</gene>
<feature type="domain" description="Chemokine interleukin-8-like" evidence="3">
    <location>
        <begin position="31"/>
        <end position="85"/>
    </location>
</feature>
<accession>A0A9Q1I0U2</accession>
<reference evidence="4" key="1">
    <citation type="journal article" date="2023" name="Science">
        <title>Genome structures resolve the early diversification of teleost fishes.</title>
        <authorList>
            <person name="Parey E."/>
            <person name="Louis A."/>
            <person name="Montfort J."/>
            <person name="Bouchez O."/>
            <person name="Roques C."/>
            <person name="Iampietro C."/>
            <person name="Lluch J."/>
            <person name="Castinel A."/>
            <person name="Donnadieu C."/>
            <person name="Desvignes T."/>
            <person name="Floi Bucao C."/>
            <person name="Jouanno E."/>
            <person name="Wen M."/>
            <person name="Mejri S."/>
            <person name="Dirks R."/>
            <person name="Jansen H."/>
            <person name="Henkel C."/>
            <person name="Chen W.J."/>
            <person name="Zahm M."/>
            <person name="Cabau C."/>
            <person name="Klopp C."/>
            <person name="Thompson A.W."/>
            <person name="Robinson-Rechavi M."/>
            <person name="Braasch I."/>
            <person name="Lecointre G."/>
            <person name="Bobe J."/>
            <person name="Postlethwait J.H."/>
            <person name="Berthelot C."/>
            <person name="Roest Crollius H."/>
            <person name="Guiguen Y."/>
        </authorList>
    </citation>
    <scope>NUCLEOTIDE SEQUENCE</scope>
    <source>
        <strain evidence="4">Concon-B</strain>
    </source>
</reference>
<dbReference type="GO" id="GO:0008009">
    <property type="term" value="F:chemokine activity"/>
    <property type="evidence" value="ECO:0007669"/>
    <property type="project" value="InterPro"/>
</dbReference>
<proteinExistence type="predicted"/>
<dbReference type="EMBL" id="JAFJMO010000006">
    <property type="protein sequence ID" value="KAJ8274385.1"/>
    <property type="molecule type" value="Genomic_DNA"/>
</dbReference>
<comment type="caution">
    <text evidence="4">The sequence shown here is derived from an EMBL/GenBank/DDBJ whole genome shotgun (WGS) entry which is preliminary data.</text>
</comment>
<evidence type="ECO:0000313" key="5">
    <source>
        <dbReference type="Proteomes" id="UP001152803"/>
    </source>
</evidence>
<evidence type="ECO:0000256" key="2">
    <source>
        <dbReference type="SAM" id="SignalP"/>
    </source>
</evidence>
<dbReference type="Proteomes" id="UP001152803">
    <property type="component" value="Unassembled WGS sequence"/>
</dbReference>
<evidence type="ECO:0000313" key="4">
    <source>
        <dbReference type="EMBL" id="KAJ8274385.1"/>
    </source>
</evidence>
<dbReference type="GO" id="GO:0005615">
    <property type="term" value="C:extracellular space"/>
    <property type="evidence" value="ECO:0007669"/>
    <property type="project" value="UniProtKB-KW"/>
</dbReference>
<dbReference type="OrthoDB" id="9930747at2759"/>
<sequence length="90" mass="10134">MHNIWKCTFLVMLLACGTRSSFRIPTKVTFTCCESVSPNRFSHTVTGYKQQIAQGPCVHAIIFETDKGQICSSPGARWVQKKMKEVPMIP</sequence>
<dbReference type="InterPro" id="IPR001811">
    <property type="entry name" value="Chemokine_IL8-like_dom"/>
</dbReference>
<dbReference type="GO" id="GO:0006955">
    <property type="term" value="P:immune response"/>
    <property type="evidence" value="ECO:0007669"/>
    <property type="project" value="InterPro"/>
</dbReference>
<dbReference type="AlphaFoldDB" id="A0A9Q1I0U2"/>
<organism evidence="4 5">
    <name type="scientific">Conger conger</name>
    <name type="common">Conger eel</name>
    <name type="synonym">Muraena conger</name>
    <dbReference type="NCBI Taxonomy" id="82655"/>
    <lineage>
        <taxon>Eukaryota</taxon>
        <taxon>Metazoa</taxon>
        <taxon>Chordata</taxon>
        <taxon>Craniata</taxon>
        <taxon>Vertebrata</taxon>
        <taxon>Euteleostomi</taxon>
        <taxon>Actinopterygii</taxon>
        <taxon>Neopterygii</taxon>
        <taxon>Teleostei</taxon>
        <taxon>Anguilliformes</taxon>
        <taxon>Congridae</taxon>
        <taxon>Conger</taxon>
    </lineage>
</organism>
<dbReference type="InterPro" id="IPR036048">
    <property type="entry name" value="Interleukin_8-like_sf"/>
</dbReference>
<evidence type="ECO:0000256" key="1">
    <source>
        <dbReference type="ARBA" id="ARBA00022514"/>
    </source>
</evidence>
<feature type="chain" id="PRO_5040211539" description="Chemokine interleukin-8-like domain-containing protein" evidence="2">
    <location>
        <begin position="22"/>
        <end position="90"/>
    </location>
</feature>
<dbReference type="Gene3D" id="2.40.50.40">
    <property type="match status" value="1"/>
</dbReference>
<evidence type="ECO:0000259" key="3">
    <source>
        <dbReference type="Pfam" id="PF00048"/>
    </source>
</evidence>
<keyword evidence="1" id="KW-0202">Cytokine</keyword>
<keyword evidence="2" id="KW-0732">Signal</keyword>
<name>A0A9Q1I0U2_CONCO</name>
<dbReference type="SUPFAM" id="SSF54117">
    <property type="entry name" value="Interleukin 8-like chemokines"/>
    <property type="match status" value="1"/>
</dbReference>
<dbReference type="Pfam" id="PF00048">
    <property type="entry name" value="IL8"/>
    <property type="match status" value="1"/>
</dbReference>
<keyword evidence="5" id="KW-1185">Reference proteome</keyword>